<accession>A0A0B8Q349</accession>
<dbReference type="AlphaFoldDB" id="A0A0B8Q349"/>
<dbReference type="STRING" id="1481914.JCM19241_5191"/>
<dbReference type="GO" id="GO:0016301">
    <property type="term" value="F:kinase activity"/>
    <property type="evidence" value="ECO:0007669"/>
    <property type="project" value="UniProtKB-KW"/>
</dbReference>
<name>A0A0B8Q349_9VIBR</name>
<gene>
    <name evidence="1" type="ORF">JCM19241_5191</name>
</gene>
<reference evidence="1 2" key="1">
    <citation type="submission" date="2015-01" db="EMBL/GenBank/DDBJ databases">
        <title>Vibrio sp. C94 JCM 19241 whole genome shotgun sequence.</title>
        <authorList>
            <person name="Sawabe T."/>
            <person name="Meirelles P."/>
            <person name="Feng G."/>
            <person name="Sayaka M."/>
            <person name="Hattori M."/>
            <person name="Ohkuma M."/>
        </authorList>
    </citation>
    <scope>NUCLEOTIDE SEQUENCE [LARGE SCALE GENOMIC DNA]</scope>
    <source>
        <strain evidence="2">JCM 19241</strain>
    </source>
</reference>
<dbReference type="Proteomes" id="UP000031666">
    <property type="component" value="Unassembled WGS sequence"/>
</dbReference>
<keyword evidence="1" id="KW-0808">Transferase</keyword>
<keyword evidence="1" id="KW-0418">Kinase</keyword>
<dbReference type="EMBL" id="BBSC01000002">
    <property type="protein sequence ID" value="GAM73995.1"/>
    <property type="molecule type" value="Genomic_DNA"/>
</dbReference>
<comment type="caution">
    <text evidence="1">The sequence shown here is derived from an EMBL/GenBank/DDBJ whole genome shotgun (WGS) entry which is preliminary data.</text>
</comment>
<dbReference type="GO" id="GO:0003848">
    <property type="term" value="F:2-amino-4-hydroxy-6-hydroxymethyldihydropteridine diphosphokinase activity"/>
    <property type="evidence" value="ECO:0007669"/>
    <property type="project" value="UniProtKB-EC"/>
</dbReference>
<protein>
    <submittedName>
        <fullName evidence="1">2-amino-4-hydroxy-6-hydroxymethyldihydropteridine pyrophosphokinase</fullName>
        <ecNumber evidence="1">2.7.6.3</ecNumber>
    </submittedName>
</protein>
<sequence>MLRPLVDVAGQKLHPTLNISYQHIWNNFDQMSQKTEPISFENSFS</sequence>
<reference evidence="1 2" key="2">
    <citation type="submission" date="2015-01" db="EMBL/GenBank/DDBJ databases">
        <authorList>
            <consortium name="NBRP consortium"/>
            <person name="Sawabe T."/>
            <person name="Meirelles P."/>
            <person name="Feng G."/>
            <person name="Sayaka M."/>
            <person name="Hattori M."/>
            <person name="Ohkuma M."/>
        </authorList>
    </citation>
    <scope>NUCLEOTIDE SEQUENCE [LARGE SCALE GENOMIC DNA]</scope>
    <source>
        <strain evidence="2">JCM 19241</strain>
    </source>
</reference>
<organism evidence="1 2">
    <name type="scientific">Vibrio ishigakensis</name>
    <dbReference type="NCBI Taxonomy" id="1481914"/>
    <lineage>
        <taxon>Bacteria</taxon>
        <taxon>Pseudomonadati</taxon>
        <taxon>Pseudomonadota</taxon>
        <taxon>Gammaproteobacteria</taxon>
        <taxon>Vibrionales</taxon>
        <taxon>Vibrionaceae</taxon>
        <taxon>Vibrio</taxon>
    </lineage>
</organism>
<proteinExistence type="predicted"/>
<dbReference type="EC" id="2.7.6.3" evidence="1"/>
<evidence type="ECO:0000313" key="2">
    <source>
        <dbReference type="Proteomes" id="UP000031666"/>
    </source>
</evidence>
<evidence type="ECO:0000313" key="1">
    <source>
        <dbReference type="EMBL" id="GAM73995.1"/>
    </source>
</evidence>